<dbReference type="PROSITE" id="PS51740">
    <property type="entry name" value="SPOVT_ABRB"/>
    <property type="match status" value="1"/>
</dbReference>
<dbReference type="AlphaFoldDB" id="A0A9D1I9F7"/>
<feature type="domain" description="SpoVT-AbrB" evidence="2">
    <location>
        <begin position="14"/>
        <end position="60"/>
    </location>
</feature>
<dbReference type="SUPFAM" id="SSF89447">
    <property type="entry name" value="AbrB/MazE/MraZ-like"/>
    <property type="match status" value="1"/>
</dbReference>
<name>A0A9D1I9F7_9CLOT</name>
<proteinExistence type="predicted"/>
<dbReference type="PANTHER" id="PTHR36432:SF1">
    <property type="entry name" value="STAGE V SPORULATION PROTEIN T"/>
    <property type="match status" value="1"/>
</dbReference>
<evidence type="ECO:0000313" key="3">
    <source>
        <dbReference type="EMBL" id="HIU29335.1"/>
    </source>
</evidence>
<dbReference type="Pfam" id="PF15714">
    <property type="entry name" value="SpoVT_C"/>
    <property type="match status" value="1"/>
</dbReference>
<dbReference type="InterPro" id="IPR007159">
    <property type="entry name" value="SpoVT-AbrB_dom"/>
</dbReference>
<evidence type="ECO:0000313" key="4">
    <source>
        <dbReference type="Proteomes" id="UP000824089"/>
    </source>
</evidence>
<dbReference type="SMART" id="SM00966">
    <property type="entry name" value="SpoVT_AbrB"/>
    <property type="match status" value="1"/>
</dbReference>
<evidence type="ECO:0000256" key="1">
    <source>
        <dbReference type="PROSITE-ProRule" id="PRU01076"/>
    </source>
</evidence>
<keyword evidence="1 3" id="KW-0238">DNA-binding</keyword>
<dbReference type="NCBIfam" id="TIGR01439">
    <property type="entry name" value="lp_hng_hel_AbrB"/>
    <property type="match status" value="1"/>
</dbReference>
<dbReference type="SUPFAM" id="SSF55781">
    <property type="entry name" value="GAF domain-like"/>
    <property type="match status" value="1"/>
</dbReference>
<dbReference type="EMBL" id="DVMM01000067">
    <property type="protein sequence ID" value="HIU29335.1"/>
    <property type="molecule type" value="Genomic_DNA"/>
</dbReference>
<organism evidence="3 4">
    <name type="scientific">Candidatus Egerieisoma faecipullorum</name>
    <dbReference type="NCBI Taxonomy" id="2840963"/>
    <lineage>
        <taxon>Bacteria</taxon>
        <taxon>Bacillati</taxon>
        <taxon>Bacillota</taxon>
        <taxon>Clostridia</taxon>
        <taxon>Eubacteriales</taxon>
        <taxon>Clostridiaceae</taxon>
        <taxon>Clostridiaceae incertae sedis</taxon>
        <taxon>Candidatus Egerieisoma</taxon>
    </lineage>
</organism>
<dbReference type="GO" id="GO:0003677">
    <property type="term" value="F:DNA binding"/>
    <property type="evidence" value="ECO:0007669"/>
    <property type="project" value="UniProtKB-UniRule"/>
</dbReference>
<evidence type="ECO:0000259" key="2">
    <source>
        <dbReference type="PROSITE" id="PS51740"/>
    </source>
</evidence>
<gene>
    <name evidence="3" type="ORF">IAD50_03440</name>
</gene>
<sequence length="192" mass="21238">MSEARNINLLKATGIVRRIDELGRIVIPKEIRRTLRLREGDPVEIYTGENGEIILRKYSVMSDLNEFAVQFADSLAKTAGYPTCITDRDSVVAVSGISKKDFTGKRITRQLEQAMEDRSTFIAKDKKNDYFPILEGVGGDKIMSYVVTPIISHGDPVGSVIMFSPDNKNTLGDTEAKLTQSAAAVIGRQLEQ</sequence>
<dbReference type="PANTHER" id="PTHR36432">
    <property type="match status" value="1"/>
</dbReference>
<dbReference type="Gene3D" id="3.30.450.40">
    <property type="match status" value="1"/>
</dbReference>
<reference evidence="3" key="1">
    <citation type="submission" date="2020-10" db="EMBL/GenBank/DDBJ databases">
        <authorList>
            <person name="Gilroy R."/>
        </authorList>
    </citation>
    <scope>NUCLEOTIDE SEQUENCE</scope>
    <source>
        <strain evidence="3">CHK195-4489</strain>
    </source>
</reference>
<dbReference type="InterPro" id="IPR037914">
    <property type="entry name" value="SpoVT-AbrB_sf"/>
</dbReference>
<comment type="caution">
    <text evidence="3">The sequence shown here is derived from an EMBL/GenBank/DDBJ whole genome shotgun (WGS) entry which is preliminary data.</text>
</comment>
<dbReference type="Proteomes" id="UP000824089">
    <property type="component" value="Unassembled WGS sequence"/>
</dbReference>
<dbReference type="InterPro" id="IPR029016">
    <property type="entry name" value="GAF-like_dom_sf"/>
</dbReference>
<dbReference type="InterPro" id="IPR052731">
    <property type="entry name" value="B_subtilis_Trans_State_Reg"/>
</dbReference>
<reference evidence="3" key="2">
    <citation type="journal article" date="2021" name="PeerJ">
        <title>Extensive microbial diversity within the chicken gut microbiome revealed by metagenomics and culture.</title>
        <authorList>
            <person name="Gilroy R."/>
            <person name="Ravi A."/>
            <person name="Getino M."/>
            <person name="Pursley I."/>
            <person name="Horton D.L."/>
            <person name="Alikhan N.F."/>
            <person name="Baker D."/>
            <person name="Gharbi K."/>
            <person name="Hall N."/>
            <person name="Watson M."/>
            <person name="Adriaenssens E.M."/>
            <person name="Foster-Nyarko E."/>
            <person name="Jarju S."/>
            <person name="Secka A."/>
            <person name="Antonio M."/>
            <person name="Oren A."/>
            <person name="Chaudhuri R.R."/>
            <person name="La Ragione R."/>
            <person name="Hildebrand F."/>
            <person name="Pallen M.J."/>
        </authorList>
    </citation>
    <scope>NUCLEOTIDE SEQUENCE</scope>
    <source>
        <strain evidence="3">CHK195-4489</strain>
    </source>
</reference>
<accession>A0A9D1I9F7</accession>
<dbReference type="Gene3D" id="2.10.260.10">
    <property type="match status" value="1"/>
</dbReference>
<dbReference type="Pfam" id="PF04014">
    <property type="entry name" value="MazE_antitoxin"/>
    <property type="match status" value="1"/>
</dbReference>
<protein>
    <submittedName>
        <fullName evidence="3">AbrB/MazE/SpoVT family DNA-binding domain-containing protein</fullName>
    </submittedName>
</protein>